<dbReference type="EMBL" id="JBHSED010000013">
    <property type="protein sequence ID" value="MFC4303489.1"/>
    <property type="molecule type" value="Genomic_DNA"/>
</dbReference>
<dbReference type="InterPro" id="IPR037522">
    <property type="entry name" value="HD_GYP_dom"/>
</dbReference>
<gene>
    <name evidence="2" type="ORF">ACFO1S_08490</name>
</gene>
<dbReference type="GO" id="GO:0016787">
    <property type="term" value="F:hydrolase activity"/>
    <property type="evidence" value="ECO:0007669"/>
    <property type="project" value="UniProtKB-KW"/>
</dbReference>
<dbReference type="PANTHER" id="PTHR43155">
    <property type="entry name" value="CYCLIC DI-GMP PHOSPHODIESTERASE PA4108-RELATED"/>
    <property type="match status" value="1"/>
</dbReference>
<dbReference type="SMART" id="SM00471">
    <property type="entry name" value="HDc"/>
    <property type="match status" value="1"/>
</dbReference>
<evidence type="ECO:0000259" key="1">
    <source>
        <dbReference type="PROSITE" id="PS51832"/>
    </source>
</evidence>
<dbReference type="PANTHER" id="PTHR43155:SF2">
    <property type="entry name" value="CYCLIC DI-GMP PHOSPHODIESTERASE PA4108"/>
    <property type="match status" value="1"/>
</dbReference>
<dbReference type="SUPFAM" id="SSF109604">
    <property type="entry name" value="HD-domain/PDEase-like"/>
    <property type="match status" value="1"/>
</dbReference>
<feature type="domain" description="HD-GYP" evidence="1">
    <location>
        <begin position="128"/>
        <end position="324"/>
    </location>
</feature>
<dbReference type="Proteomes" id="UP001595755">
    <property type="component" value="Unassembled WGS sequence"/>
</dbReference>
<evidence type="ECO:0000313" key="3">
    <source>
        <dbReference type="Proteomes" id="UP001595755"/>
    </source>
</evidence>
<keyword evidence="3" id="KW-1185">Reference proteome</keyword>
<dbReference type="PROSITE" id="PS51832">
    <property type="entry name" value="HD_GYP"/>
    <property type="match status" value="1"/>
</dbReference>
<dbReference type="RefSeq" id="WP_204602796.1">
    <property type="nucleotide sequence ID" value="NZ_JBHSED010000013.1"/>
</dbReference>
<protein>
    <submittedName>
        <fullName evidence="2">HD-GYP domain-containing protein</fullName>
        <ecNumber evidence="2">3.1.4.-</ecNumber>
    </submittedName>
</protein>
<sequence length="377" mass="41996">MRIVGIAELQSGDVLEKSVLNHSGMIMLEAGTVLTDQYIARLKSLKIKHVHLTSVASHAMGETSGKKRSLPTDSWLRPDIDAMKNDEKSRRDAIGLVGDFVGRSMMFEQIALPFPEANFRQVFRDILLEITLQPALAEELGVLMLADRQLFEHALNVTLCTSILGNARSFDKSKLYELALGALFSDIGMTRLPIDFTKVNRELTAQELAILRQHTNEGYRVLKGLKEVPMASAQCALLHHERYRGSGYPLGMTNESIPEFAQMVAIADVYSALGSPRHHRNAYEPAEAIEYLFASGNYDFDWELIKSFLSHVVIYPISTRVLLSNGQSATVMETAGRPIQRPLVQVYREAGGKDVIIPYTMELQQHANVVIVGKADK</sequence>
<proteinExistence type="predicted"/>
<evidence type="ECO:0000313" key="2">
    <source>
        <dbReference type="EMBL" id="MFC4303489.1"/>
    </source>
</evidence>
<dbReference type="InterPro" id="IPR003607">
    <property type="entry name" value="HD/PDEase_dom"/>
</dbReference>
<reference evidence="3" key="1">
    <citation type="journal article" date="2019" name="Int. J. Syst. Evol. Microbiol.">
        <title>The Global Catalogue of Microorganisms (GCM) 10K type strain sequencing project: providing services to taxonomists for standard genome sequencing and annotation.</title>
        <authorList>
            <consortium name="The Broad Institute Genomics Platform"/>
            <consortium name="The Broad Institute Genome Sequencing Center for Infectious Disease"/>
            <person name="Wu L."/>
            <person name="Ma J."/>
        </authorList>
    </citation>
    <scope>NUCLEOTIDE SEQUENCE [LARGE SCALE GENOMIC DNA]</scope>
    <source>
        <strain evidence="3">CGMCC 4.1641</strain>
    </source>
</reference>
<accession>A0ABV8SAF9</accession>
<organism evidence="2 3">
    <name type="scientific">Cohnella boryungensis</name>
    <dbReference type="NCBI Taxonomy" id="768479"/>
    <lineage>
        <taxon>Bacteria</taxon>
        <taxon>Bacillati</taxon>
        <taxon>Bacillota</taxon>
        <taxon>Bacilli</taxon>
        <taxon>Bacillales</taxon>
        <taxon>Paenibacillaceae</taxon>
        <taxon>Cohnella</taxon>
    </lineage>
</organism>
<keyword evidence="2" id="KW-0378">Hydrolase</keyword>
<comment type="caution">
    <text evidence="2">The sequence shown here is derived from an EMBL/GenBank/DDBJ whole genome shotgun (WGS) entry which is preliminary data.</text>
</comment>
<dbReference type="CDD" id="cd00077">
    <property type="entry name" value="HDc"/>
    <property type="match status" value="1"/>
</dbReference>
<dbReference type="Gene3D" id="1.10.3210.10">
    <property type="entry name" value="Hypothetical protein af1432"/>
    <property type="match status" value="1"/>
</dbReference>
<dbReference type="EC" id="3.1.4.-" evidence="2"/>
<dbReference type="Pfam" id="PF13487">
    <property type="entry name" value="HD_5"/>
    <property type="match status" value="1"/>
</dbReference>
<name>A0ABV8SAF9_9BACL</name>